<dbReference type="AlphaFoldDB" id="A0A956RQY4"/>
<dbReference type="PANTHER" id="PTHR45527">
    <property type="entry name" value="NONRIBOSOMAL PEPTIDE SYNTHETASE"/>
    <property type="match status" value="1"/>
</dbReference>
<proteinExistence type="predicted"/>
<dbReference type="Proteomes" id="UP000697710">
    <property type="component" value="Unassembled WGS sequence"/>
</dbReference>
<dbReference type="Pfam" id="PF00501">
    <property type="entry name" value="AMP-binding"/>
    <property type="match status" value="1"/>
</dbReference>
<dbReference type="InterPro" id="IPR045851">
    <property type="entry name" value="AMP-bd_C_sf"/>
</dbReference>
<sequence>TGRPKGVVLSHRAAIAFTDWAVRTFSLGAEDRLSNHAPFHFDLSTFDLYGAFAVGASVRLIKPLEAMLAPWLARMIREEGITIWYSVPSVLAAMAQSTPELARAVGPQLRWMLFAGEVFPTPQLRALRDAVPQVRLGNLFGPTETNVCTWYEVCELPEGDAPIPIGKVCDHLTGSIRGEDGREVAPGAVGLLWIAGGNLLSGYWGDADLTRQRMARGSDDRLFYNTGDLVRRSADGTLIFQGRRDHLVKVRGYRVELGEVEAAVHALPEVAEAVVVAVEDAQHGHRLDLHAVLKAPSPDADRELRVGLADRLPAYMIPARIWIRGDLPRTSSGKVDRNRLRAESAASRG</sequence>
<dbReference type="EMBL" id="JAGQHR010001047">
    <property type="protein sequence ID" value="MCA9730211.1"/>
    <property type="molecule type" value="Genomic_DNA"/>
</dbReference>
<gene>
    <name evidence="3" type="ORF">KC729_21180</name>
</gene>
<dbReference type="SUPFAM" id="SSF56801">
    <property type="entry name" value="Acetyl-CoA synthetase-like"/>
    <property type="match status" value="1"/>
</dbReference>
<feature type="domain" description="AMP-dependent synthetase/ligase" evidence="1">
    <location>
        <begin position="1"/>
        <end position="204"/>
    </location>
</feature>
<dbReference type="GO" id="GO:0043041">
    <property type="term" value="P:amino acid activation for nonribosomal peptide biosynthetic process"/>
    <property type="evidence" value="ECO:0007669"/>
    <property type="project" value="TreeGrafter"/>
</dbReference>
<evidence type="ECO:0000259" key="1">
    <source>
        <dbReference type="Pfam" id="PF00501"/>
    </source>
</evidence>
<protein>
    <submittedName>
        <fullName evidence="3">AMP-binding protein</fullName>
    </submittedName>
</protein>
<dbReference type="Pfam" id="PF13193">
    <property type="entry name" value="AMP-binding_C"/>
    <property type="match status" value="1"/>
</dbReference>
<reference evidence="3" key="1">
    <citation type="submission" date="2020-04" db="EMBL/GenBank/DDBJ databases">
        <authorList>
            <person name="Zhang T."/>
        </authorList>
    </citation>
    <scope>NUCLEOTIDE SEQUENCE</scope>
    <source>
        <strain evidence="3">HKST-UBA01</strain>
    </source>
</reference>
<dbReference type="Gene3D" id="3.30.300.30">
    <property type="match status" value="1"/>
</dbReference>
<dbReference type="Gene3D" id="3.40.50.12780">
    <property type="entry name" value="N-terminal domain of ligase-like"/>
    <property type="match status" value="1"/>
</dbReference>
<dbReference type="GO" id="GO:0031177">
    <property type="term" value="F:phosphopantetheine binding"/>
    <property type="evidence" value="ECO:0007669"/>
    <property type="project" value="TreeGrafter"/>
</dbReference>
<reference evidence="3" key="2">
    <citation type="journal article" date="2021" name="Microbiome">
        <title>Successional dynamics and alternative stable states in a saline activated sludge microbial community over 9 years.</title>
        <authorList>
            <person name="Wang Y."/>
            <person name="Ye J."/>
            <person name="Ju F."/>
            <person name="Liu L."/>
            <person name="Boyd J.A."/>
            <person name="Deng Y."/>
            <person name="Parks D.H."/>
            <person name="Jiang X."/>
            <person name="Yin X."/>
            <person name="Woodcroft B.J."/>
            <person name="Tyson G.W."/>
            <person name="Hugenholtz P."/>
            <person name="Polz M.F."/>
            <person name="Zhang T."/>
        </authorList>
    </citation>
    <scope>NUCLEOTIDE SEQUENCE</scope>
    <source>
        <strain evidence="3">HKST-UBA01</strain>
    </source>
</reference>
<evidence type="ECO:0000259" key="2">
    <source>
        <dbReference type="Pfam" id="PF13193"/>
    </source>
</evidence>
<comment type="caution">
    <text evidence="3">The sequence shown here is derived from an EMBL/GenBank/DDBJ whole genome shotgun (WGS) entry which is preliminary data.</text>
</comment>
<feature type="domain" description="AMP-binding enzyme C-terminal" evidence="2">
    <location>
        <begin position="259"/>
        <end position="334"/>
    </location>
</feature>
<organism evidence="3 4">
    <name type="scientific">Eiseniibacteriota bacterium</name>
    <dbReference type="NCBI Taxonomy" id="2212470"/>
    <lineage>
        <taxon>Bacteria</taxon>
        <taxon>Candidatus Eiseniibacteriota</taxon>
    </lineage>
</organism>
<feature type="non-terminal residue" evidence="3">
    <location>
        <position position="1"/>
    </location>
</feature>
<dbReference type="PANTHER" id="PTHR45527:SF1">
    <property type="entry name" value="FATTY ACID SYNTHASE"/>
    <property type="match status" value="1"/>
</dbReference>
<dbReference type="InterPro" id="IPR042099">
    <property type="entry name" value="ANL_N_sf"/>
</dbReference>
<evidence type="ECO:0000313" key="4">
    <source>
        <dbReference type="Proteomes" id="UP000697710"/>
    </source>
</evidence>
<dbReference type="GO" id="GO:0005737">
    <property type="term" value="C:cytoplasm"/>
    <property type="evidence" value="ECO:0007669"/>
    <property type="project" value="TreeGrafter"/>
</dbReference>
<name>A0A956RQY4_UNCEI</name>
<accession>A0A956RQY4</accession>
<dbReference type="InterPro" id="IPR025110">
    <property type="entry name" value="AMP-bd_C"/>
</dbReference>
<evidence type="ECO:0000313" key="3">
    <source>
        <dbReference type="EMBL" id="MCA9730211.1"/>
    </source>
</evidence>
<dbReference type="InterPro" id="IPR000873">
    <property type="entry name" value="AMP-dep_synth/lig_dom"/>
</dbReference>
<dbReference type="GO" id="GO:0044550">
    <property type="term" value="P:secondary metabolite biosynthetic process"/>
    <property type="evidence" value="ECO:0007669"/>
    <property type="project" value="TreeGrafter"/>
</dbReference>